<organism evidence="7 8">
    <name type="scientific">Hujiaoplasma nucleasis</name>
    <dbReference type="NCBI Taxonomy" id="2725268"/>
    <lineage>
        <taxon>Bacteria</taxon>
        <taxon>Bacillati</taxon>
        <taxon>Mycoplasmatota</taxon>
        <taxon>Mollicutes</taxon>
        <taxon>Candidatus Izemoplasmatales</taxon>
        <taxon>Hujiaoplasmataceae</taxon>
        <taxon>Hujiaoplasma</taxon>
    </lineage>
</organism>
<keyword evidence="2 5" id="KW-0812">Transmembrane</keyword>
<accession>A0A7L6N2P2</accession>
<evidence type="ECO:0000259" key="6">
    <source>
        <dbReference type="Pfam" id="PF06271"/>
    </source>
</evidence>
<feature type="transmembrane region" description="Helical" evidence="5">
    <location>
        <begin position="101"/>
        <end position="119"/>
    </location>
</feature>
<dbReference type="EMBL" id="CP051151">
    <property type="protein sequence ID" value="QLY40433.1"/>
    <property type="molecule type" value="Genomic_DNA"/>
</dbReference>
<protein>
    <recommendedName>
        <fullName evidence="6">RDD domain-containing protein</fullName>
    </recommendedName>
</protein>
<evidence type="ECO:0000313" key="7">
    <source>
        <dbReference type="EMBL" id="QLY40433.1"/>
    </source>
</evidence>
<gene>
    <name evidence="7" type="ORF">HF295_06055</name>
</gene>
<dbReference type="KEGG" id="tbk:HF295_06055"/>
<dbReference type="InterPro" id="IPR010432">
    <property type="entry name" value="RDD"/>
</dbReference>
<dbReference type="AlphaFoldDB" id="A0A7L6N2P2"/>
<sequence length="210" mass="24262">MRAGYLRRALSALIDLSLVILIVYLAFISLGRPILQNRVEHYDVINSNLQEVIDVKNANLESANNEEIEERNNQISVINHLSSIDQRVYDELLYDYYSNMISFYLIGISILLIIIVVALKGITPGRRLMHIELVGNVNTANIIIHDLLLKYIFIIGLIMFNLFYAFIIIPIYFILDLFLIILSKNKTTIRDNLSKITLNYKPKKSIENQF</sequence>
<evidence type="ECO:0000313" key="8">
    <source>
        <dbReference type="Proteomes" id="UP000512167"/>
    </source>
</evidence>
<evidence type="ECO:0000256" key="3">
    <source>
        <dbReference type="ARBA" id="ARBA00022989"/>
    </source>
</evidence>
<name>A0A7L6N2P2_9MOLU</name>
<evidence type="ECO:0000256" key="1">
    <source>
        <dbReference type="ARBA" id="ARBA00004141"/>
    </source>
</evidence>
<evidence type="ECO:0000256" key="2">
    <source>
        <dbReference type="ARBA" id="ARBA00022692"/>
    </source>
</evidence>
<dbReference type="Proteomes" id="UP000512167">
    <property type="component" value="Chromosome"/>
</dbReference>
<dbReference type="RefSeq" id="WP_312031271.1">
    <property type="nucleotide sequence ID" value="NZ_CP051151.1"/>
</dbReference>
<feature type="domain" description="RDD" evidence="6">
    <location>
        <begin position="3"/>
        <end position="194"/>
    </location>
</feature>
<dbReference type="GO" id="GO:0016020">
    <property type="term" value="C:membrane"/>
    <property type="evidence" value="ECO:0007669"/>
    <property type="project" value="UniProtKB-SubCell"/>
</dbReference>
<dbReference type="Pfam" id="PF06271">
    <property type="entry name" value="RDD"/>
    <property type="match status" value="1"/>
</dbReference>
<proteinExistence type="predicted"/>
<feature type="transmembrane region" description="Helical" evidence="5">
    <location>
        <begin position="12"/>
        <end position="30"/>
    </location>
</feature>
<keyword evidence="8" id="KW-1185">Reference proteome</keyword>
<keyword evidence="4 5" id="KW-0472">Membrane</keyword>
<reference evidence="7 8" key="1">
    <citation type="submission" date="2020-04" db="EMBL/GenBank/DDBJ databases">
        <authorList>
            <person name="Zheng R.K."/>
            <person name="Sun C.M."/>
        </authorList>
    </citation>
    <scope>NUCLEOTIDE SEQUENCE [LARGE SCALE GENOMIC DNA]</scope>
    <source>
        <strain evidence="8">zrk29</strain>
    </source>
</reference>
<evidence type="ECO:0000256" key="4">
    <source>
        <dbReference type="ARBA" id="ARBA00023136"/>
    </source>
</evidence>
<feature type="transmembrane region" description="Helical" evidence="5">
    <location>
        <begin position="151"/>
        <end position="175"/>
    </location>
</feature>
<keyword evidence="3 5" id="KW-1133">Transmembrane helix</keyword>
<comment type="subcellular location">
    <subcellularLocation>
        <location evidence="1">Membrane</location>
        <topology evidence="1">Multi-pass membrane protein</topology>
    </subcellularLocation>
</comment>
<evidence type="ECO:0000256" key="5">
    <source>
        <dbReference type="SAM" id="Phobius"/>
    </source>
</evidence>